<feature type="compositionally biased region" description="Low complexity" evidence="16">
    <location>
        <begin position="133"/>
        <end position="142"/>
    </location>
</feature>
<dbReference type="GO" id="GO:0008168">
    <property type="term" value="F:methyltransferase activity"/>
    <property type="evidence" value="ECO:0007669"/>
    <property type="project" value="UniProtKB-KW"/>
</dbReference>
<sequence length="520" mass="57326">MWGGAVPWRSSRGRSLWHVSMCSRESHIEQGCDWFIWVSGWGRPTAMFDLCEWNDNSEAQSLTECLARNPQGAAKKDKAALSRRKRTKRNRELLDILHSLEPPDNRQQHPHTPGALTSRALSDGATEPPDCSPDAPLPAVCPALPPEPRLSRKQWRNKQKSQKRQKNKFKPSSECSRGGVERTGGAGEPQPGYGGEKRGASVQSGTAGQQKPTEMLGGPEETVAAKRARPEPITAGSAHVGSAVAPGDKPGALLQKRSVQKLKKMMQRGGQLSEAGATSTEGPELLAEEDPVGESAPSDRSSSLRSRMEERLSSARFRYINQQLYTSDSHEALRLFQNDPEAFTVYHKGFSQQVQHWPVSPLAQIIKYIKNRPPSLVVADFGCGDALIARSVRNTVHSFDLVALNDHVTVCDMAKVPLSDETVDIAVFCLSLMGKNIGEFLQEANRVLTPGGVLLLAEVSSRFDDIRQFLSAMSQLGFKNVAKNTDNSHFFLFEFSKSGAARDRVRHPGLELRPCLYKKR</sequence>
<dbReference type="Gene3D" id="1.10.10.2150">
    <property type="entry name" value="Ribosomal RNA-processing protein 8, N-terminal domain"/>
    <property type="match status" value="1"/>
</dbReference>
<organism evidence="17">
    <name type="scientific">Xenopus tropicalis</name>
    <name type="common">Western clawed frog</name>
    <name type="synonym">Silurana tropicalis</name>
    <dbReference type="NCBI Taxonomy" id="8364"/>
    <lineage>
        <taxon>Eukaryota</taxon>
        <taxon>Metazoa</taxon>
        <taxon>Chordata</taxon>
        <taxon>Craniata</taxon>
        <taxon>Vertebrata</taxon>
        <taxon>Euteleostomi</taxon>
        <taxon>Amphibia</taxon>
        <taxon>Batrachia</taxon>
        <taxon>Anura</taxon>
        <taxon>Pipoidea</taxon>
        <taxon>Pipidae</taxon>
        <taxon>Xenopodinae</taxon>
        <taxon>Xenopus</taxon>
        <taxon>Silurana</taxon>
    </lineage>
</organism>
<keyword evidence="5 15" id="KW-0698">rRNA processing</keyword>
<evidence type="ECO:0000256" key="11">
    <source>
        <dbReference type="ARBA" id="ARBA00023163"/>
    </source>
</evidence>
<evidence type="ECO:0000256" key="4">
    <source>
        <dbReference type="ARBA" id="ARBA00022491"/>
    </source>
</evidence>
<keyword evidence="9" id="KW-0156">Chromatin regulator</keyword>
<evidence type="ECO:0000313" key="17">
    <source>
        <dbReference type="Ensembl" id="ENSXETP00000111128"/>
    </source>
</evidence>
<dbReference type="Bgee" id="ENSXETG00000036359">
    <property type="expression patterns" value="Expressed in neurula embryo and 12 other cell types or tissues"/>
</dbReference>
<dbReference type="InterPro" id="IPR042036">
    <property type="entry name" value="RRP8_N"/>
</dbReference>
<evidence type="ECO:0000256" key="3">
    <source>
        <dbReference type="ARBA" id="ARBA00020203"/>
    </source>
</evidence>
<evidence type="ECO:0000256" key="6">
    <source>
        <dbReference type="ARBA" id="ARBA00022603"/>
    </source>
</evidence>
<evidence type="ECO:0000256" key="15">
    <source>
        <dbReference type="RuleBase" id="RU365074"/>
    </source>
</evidence>
<evidence type="ECO:0000256" key="10">
    <source>
        <dbReference type="ARBA" id="ARBA00023015"/>
    </source>
</evidence>
<comment type="function">
    <text evidence="15">Probable methyltransferase required to silence rDNA.</text>
</comment>
<keyword evidence="8 15" id="KW-0949">S-adenosyl-L-methionine</keyword>
<accession>A0A803JT28</accession>
<protein>
    <recommendedName>
        <fullName evidence="3 15">Ribosomal RNA-processing protein 8</fullName>
        <ecNumber evidence="15">2.1.1.-</ecNumber>
    </recommendedName>
</protein>
<gene>
    <name evidence="17" type="primary">rrp8</name>
</gene>
<dbReference type="EC" id="2.1.1.-" evidence="15"/>
<dbReference type="InterPro" id="IPR029063">
    <property type="entry name" value="SAM-dependent_MTases_sf"/>
</dbReference>
<keyword evidence="10" id="KW-0805">Transcription regulation</keyword>
<evidence type="ECO:0000256" key="8">
    <source>
        <dbReference type="ARBA" id="ARBA00022691"/>
    </source>
</evidence>
<feature type="compositionally biased region" description="Polar residues" evidence="16">
    <location>
        <begin position="201"/>
        <end position="212"/>
    </location>
</feature>
<dbReference type="PANTHER" id="PTHR12787:SF0">
    <property type="entry name" value="RIBOSOMAL RNA-PROCESSING PROTEIN 8"/>
    <property type="match status" value="1"/>
</dbReference>
<dbReference type="InterPro" id="IPR007823">
    <property type="entry name" value="RRP8"/>
</dbReference>
<reference evidence="17" key="1">
    <citation type="journal article" date="2010" name="Science">
        <title>The genome of the Western clawed frog Xenopus tropicalis.</title>
        <authorList>
            <person name="Hellsten U."/>
            <person name="Harland R.M."/>
            <person name="Gilchrist M.J."/>
            <person name="Hendrix D."/>
            <person name="Jurka J."/>
            <person name="Kapitonov V."/>
            <person name="Ovcharenko I."/>
            <person name="Putnam N.H."/>
            <person name="Shu S."/>
            <person name="Taher L."/>
            <person name="Blitz I.L."/>
            <person name="Blumberg B."/>
            <person name="Dichmann D.S."/>
            <person name="Dubchak I."/>
            <person name="Amaya E."/>
            <person name="Detter J.C."/>
            <person name="Fletcher R."/>
            <person name="Gerhard D.S."/>
            <person name="Goodstein D."/>
            <person name="Graves T."/>
            <person name="Grigoriev I.V."/>
            <person name="Grimwood J."/>
            <person name="Kawashima T."/>
            <person name="Lindquist E."/>
            <person name="Lucas S.M."/>
            <person name="Mead P.E."/>
            <person name="Mitros T."/>
            <person name="Ogino H."/>
            <person name="Ohta Y."/>
            <person name="Poliakov A.V."/>
            <person name="Pollet N."/>
            <person name="Robert J."/>
            <person name="Salamov A."/>
            <person name="Sater A.K."/>
            <person name="Schmutz J."/>
            <person name="Terry A."/>
            <person name="Vize P.D."/>
            <person name="Warren W.C."/>
            <person name="Wells D."/>
            <person name="Wills A."/>
            <person name="Wilson R.K."/>
            <person name="Zimmerman L.B."/>
            <person name="Zorn A.M."/>
            <person name="Grainger R."/>
            <person name="Grammer T."/>
            <person name="Khokha M.K."/>
            <person name="Richardson P.M."/>
            <person name="Rokhsar D.S."/>
        </authorList>
    </citation>
    <scope>NUCLEOTIDE SEQUENCE [LARGE SCALE GENOMIC DNA]</scope>
    <source>
        <strain evidence="17">Nigerian</strain>
    </source>
</reference>
<keyword evidence="12 15" id="KW-0539">Nucleus</keyword>
<dbReference type="GeneTree" id="ENSGT00390000006189"/>
<feature type="compositionally biased region" description="Low complexity" evidence="16">
    <location>
        <begin position="295"/>
        <end position="305"/>
    </location>
</feature>
<dbReference type="GO" id="GO:0005730">
    <property type="term" value="C:nucleolus"/>
    <property type="evidence" value="ECO:0007669"/>
    <property type="project" value="UniProtKB-SubCell"/>
</dbReference>
<evidence type="ECO:0000256" key="13">
    <source>
        <dbReference type="ARBA" id="ARBA00057870"/>
    </source>
</evidence>
<dbReference type="GO" id="GO:0032259">
    <property type="term" value="P:methylation"/>
    <property type="evidence" value="ECO:0007669"/>
    <property type="project" value="UniProtKB-KW"/>
</dbReference>
<evidence type="ECO:0000256" key="5">
    <source>
        <dbReference type="ARBA" id="ARBA00022552"/>
    </source>
</evidence>
<dbReference type="Pfam" id="PF05148">
    <property type="entry name" value="Methyltransf_8"/>
    <property type="match status" value="1"/>
</dbReference>
<dbReference type="CDD" id="cd02440">
    <property type="entry name" value="AdoMet_MTases"/>
    <property type="match status" value="1"/>
</dbReference>
<comment type="similarity">
    <text evidence="2 15">Belongs to the methyltransferase superfamily. RRP8 family.</text>
</comment>
<feature type="region of interest" description="Disordered" evidence="16">
    <location>
        <begin position="96"/>
        <end position="229"/>
    </location>
</feature>
<dbReference type="SUPFAM" id="SSF53335">
    <property type="entry name" value="S-adenosyl-L-methionine-dependent methyltransferases"/>
    <property type="match status" value="1"/>
</dbReference>
<dbReference type="FunFam" id="3.40.50.150:FF:000068">
    <property type="entry name" value="Ribosomal RNA-processing protein 8"/>
    <property type="match status" value="1"/>
</dbReference>
<comment type="function">
    <text evidence="13">Essential component of the eNoSC (energy-dependent nucleolar silencing) complex, a complex that mediates silencing of rDNA in response to intracellular energy status and acts by recruiting histone-modifying enzymes. The eNoSC complex is able to sense the energy status of cell: upon glucose starvation, elevation of NAD(+)/NADP(+) ratio activates SIRT1, leading to histone H3 deacetylation followed by dimethylation of H3 at 'Lys-9' (H3K9me2) by SUV39H1 and the formation of silent chromatin in the rDNA locus. In the complex, RRP8 binds to H3K9me2 and probably acts as a methyltransferase. Its substrates are however unknown.</text>
</comment>
<evidence type="ECO:0000256" key="9">
    <source>
        <dbReference type="ARBA" id="ARBA00022853"/>
    </source>
</evidence>
<comment type="subunit">
    <text evidence="14">Component of the eNoSC complex, composed of SIRT1, SUV39H1 and RRP8.</text>
</comment>
<dbReference type="GO" id="GO:0006325">
    <property type="term" value="P:chromatin organization"/>
    <property type="evidence" value="ECO:0007669"/>
    <property type="project" value="UniProtKB-KW"/>
</dbReference>
<dbReference type="AlphaFoldDB" id="A0A803JT28"/>
<evidence type="ECO:0000256" key="1">
    <source>
        <dbReference type="ARBA" id="ARBA00004604"/>
    </source>
</evidence>
<name>A0A803JT28_XENTR</name>
<keyword evidence="6 15" id="KW-0489">Methyltransferase</keyword>
<feature type="region of interest" description="Disordered" evidence="16">
    <location>
        <begin position="261"/>
        <end position="307"/>
    </location>
</feature>
<evidence type="ECO:0000256" key="12">
    <source>
        <dbReference type="ARBA" id="ARBA00023242"/>
    </source>
</evidence>
<evidence type="ECO:0000256" key="7">
    <source>
        <dbReference type="ARBA" id="ARBA00022679"/>
    </source>
</evidence>
<dbReference type="InParanoid" id="A0A803JT28"/>
<keyword evidence="4" id="KW-0678">Repressor</keyword>
<comment type="subcellular location">
    <subcellularLocation>
        <location evidence="1 15">Nucleus</location>
        <location evidence="1 15">Nucleolus</location>
    </subcellularLocation>
</comment>
<proteinExistence type="inferred from homology"/>
<reference evidence="17" key="2">
    <citation type="submission" date="2021-03" db="UniProtKB">
        <authorList>
            <consortium name="Ensembl"/>
        </authorList>
    </citation>
    <scope>IDENTIFICATION</scope>
</reference>
<dbReference type="Ensembl" id="ENSXETT00000115598">
    <property type="protein sequence ID" value="ENSXETP00000111128"/>
    <property type="gene ID" value="ENSXETG00000036359"/>
</dbReference>
<keyword evidence="11" id="KW-0804">Transcription</keyword>
<dbReference type="Gene3D" id="3.40.50.150">
    <property type="entry name" value="Vaccinia Virus protein VP39"/>
    <property type="match status" value="1"/>
</dbReference>
<keyword evidence="7 15" id="KW-0808">Transferase</keyword>
<evidence type="ECO:0000256" key="14">
    <source>
        <dbReference type="ARBA" id="ARBA00062710"/>
    </source>
</evidence>
<feature type="compositionally biased region" description="Basic residues" evidence="16">
    <location>
        <begin position="151"/>
        <end position="169"/>
    </location>
</feature>
<evidence type="ECO:0000256" key="16">
    <source>
        <dbReference type="SAM" id="MobiDB-lite"/>
    </source>
</evidence>
<evidence type="ECO:0000256" key="2">
    <source>
        <dbReference type="ARBA" id="ARBA00006301"/>
    </source>
</evidence>
<dbReference type="FunFam" id="1.10.10.2150:FF:000001">
    <property type="entry name" value="Ribosomal RNA-processing protein 8"/>
    <property type="match status" value="1"/>
</dbReference>
<dbReference type="GO" id="GO:0006364">
    <property type="term" value="P:rRNA processing"/>
    <property type="evidence" value="ECO:0007669"/>
    <property type="project" value="UniProtKB-UniRule"/>
</dbReference>
<dbReference type="PANTHER" id="PTHR12787">
    <property type="entry name" value="RIBOSOMAL RNA-PROCESSING PROTEIN 8"/>
    <property type="match status" value="1"/>
</dbReference>